<dbReference type="InterPro" id="IPR050858">
    <property type="entry name" value="Mal-CoA-ACP_Trans/PKS_FabD"/>
</dbReference>
<dbReference type="SUPFAM" id="SSF52151">
    <property type="entry name" value="FabD/lysophospholipase-like"/>
    <property type="match status" value="1"/>
</dbReference>
<dbReference type="EC" id="2.3.1.39" evidence="1"/>
<organism evidence="5 6">
    <name type="scientific">Sphingorhabdus contaminans</name>
    <dbReference type="NCBI Taxonomy" id="1343899"/>
    <lineage>
        <taxon>Bacteria</taxon>
        <taxon>Pseudomonadati</taxon>
        <taxon>Pseudomonadota</taxon>
        <taxon>Alphaproteobacteria</taxon>
        <taxon>Sphingomonadales</taxon>
        <taxon>Sphingomonadaceae</taxon>
        <taxon>Sphingorhabdus</taxon>
    </lineage>
</organism>
<keyword evidence="6" id="KW-1185">Reference proteome</keyword>
<proteinExistence type="predicted"/>
<dbReference type="GO" id="GO:0006633">
    <property type="term" value="P:fatty acid biosynthetic process"/>
    <property type="evidence" value="ECO:0007669"/>
    <property type="project" value="TreeGrafter"/>
</dbReference>
<dbReference type="PANTHER" id="PTHR42681">
    <property type="entry name" value="MALONYL-COA-ACYL CARRIER PROTEIN TRANSACYLASE, MITOCHONDRIAL"/>
    <property type="match status" value="1"/>
</dbReference>
<evidence type="ECO:0000256" key="1">
    <source>
        <dbReference type="ARBA" id="ARBA00013258"/>
    </source>
</evidence>
<keyword evidence="3" id="KW-0012">Acyltransferase</keyword>
<dbReference type="InterPro" id="IPR001227">
    <property type="entry name" value="Ac_transferase_dom_sf"/>
</dbReference>
<dbReference type="OrthoDB" id="5756162at2"/>
<dbReference type="AlphaFoldDB" id="A0A553WJM1"/>
<sequence length="344" mass="37429">MKETALVVCPGRGTYNAPELGYLKTHHADRWAMVEQLDALRRSLGQIPISELDGADKYAPSVHMTGDNASLLIYACALADFAAIDRERYDIVAVTGNSMGWYLALACAGILDFEGGARLVNTMGGMMHQHGVGGQIVWPIVDADWNIDPEKENLIREICKESSSSSDMEVHISIHLGGMVVFAADDKGLKWLSERLPKDDRFPMRLMHHAAFHSPLLDHIPQMARAANPLADFGSGTLSAVDGQGRVWSPRAFDPAAIYDYTLGAQLNRTYDFTRAVQVAAAEFAPDKIIVLGPGTTLGAPTAQALIASQWRSLSGKADFQARQSENPVILSMGIAEQRAQVVR</sequence>
<reference evidence="5 6" key="1">
    <citation type="submission" date="2019-07" db="EMBL/GenBank/DDBJ databases">
        <authorList>
            <person name="Park M."/>
        </authorList>
    </citation>
    <scope>NUCLEOTIDE SEQUENCE [LARGE SCALE GENOMIC DNA]</scope>
    <source>
        <strain evidence="5 6">KCTC32445</strain>
    </source>
</reference>
<dbReference type="Gene3D" id="3.40.366.10">
    <property type="entry name" value="Malonyl-Coenzyme A Acyl Carrier Protein, domain 2"/>
    <property type="match status" value="1"/>
</dbReference>
<keyword evidence="2 5" id="KW-0808">Transferase</keyword>
<gene>
    <name evidence="5" type="ORF">FOM92_05920</name>
</gene>
<accession>A0A553WJM1</accession>
<evidence type="ECO:0000256" key="3">
    <source>
        <dbReference type="ARBA" id="ARBA00023315"/>
    </source>
</evidence>
<dbReference type="PANTHER" id="PTHR42681:SF1">
    <property type="entry name" value="MALONYL-COA-ACYL CARRIER PROTEIN TRANSACYLASE, MITOCHONDRIAL"/>
    <property type="match status" value="1"/>
</dbReference>
<comment type="catalytic activity">
    <reaction evidence="4">
        <text>holo-[ACP] + malonyl-CoA = malonyl-[ACP] + CoA</text>
        <dbReference type="Rhea" id="RHEA:41792"/>
        <dbReference type="Rhea" id="RHEA-COMP:9623"/>
        <dbReference type="Rhea" id="RHEA-COMP:9685"/>
        <dbReference type="ChEBI" id="CHEBI:57287"/>
        <dbReference type="ChEBI" id="CHEBI:57384"/>
        <dbReference type="ChEBI" id="CHEBI:64479"/>
        <dbReference type="ChEBI" id="CHEBI:78449"/>
        <dbReference type="EC" id="2.3.1.39"/>
    </reaction>
</comment>
<dbReference type="Proteomes" id="UP000320160">
    <property type="component" value="Unassembled WGS sequence"/>
</dbReference>
<evidence type="ECO:0000256" key="2">
    <source>
        <dbReference type="ARBA" id="ARBA00022679"/>
    </source>
</evidence>
<dbReference type="GO" id="GO:0004314">
    <property type="term" value="F:[acyl-carrier-protein] S-malonyltransferase activity"/>
    <property type="evidence" value="ECO:0007669"/>
    <property type="project" value="UniProtKB-EC"/>
</dbReference>
<dbReference type="Gene3D" id="3.30.70.250">
    <property type="entry name" value="Malonyl-CoA ACP transacylase, ACP-binding"/>
    <property type="match status" value="1"/>
</dbReference>
<evidence type="ECO:0000256" key="4">
    <source>
        <dbReference type="ARBA" id="ARBA00048462"/>
    </source>
</evidence>
<evidence type="ECO:0000313" key="5">
    <source>
        <dbReference type="EMBL" id="TSB04927.1"/>
    </source>
</evidence>
<name>A0A553WJM1_9SPHN</name>
<evidence type="ECO:0000313" key="6">
    <source>
        <dbReference type="Proteomes" id="UP000320160"/>
    </source>
</evidence>
<protein>
    <recommendedName>
        <fullName evidence="1">[acyl-carrier-protein] S-malonyltransferase</fullName>
        <ecNumber evidence="1">2.3.1.39</ecNumber>
    </recommendedName>
</protein>
<dbReference type="EMBL" id="VKKU01000001">
    <property type="protein sequence ID" value="TSB04927.1"/>
    <property type="molecule type" value="Genomic_DNA"/>
</dbReference>
<dbReference type="InterPro" id="IPR016035">
    <property type="entry name" value="Acyl_Trfase/lysoPLipase"/>
</dbReference>
<dbReference type="RefSeq" id="WP_143775842.1">
    <property type="nucleotide sequence ID" value="NZ_VKKU01000001.1"/>
</dbReference>
<comment type="caution">
    <text evidence="5">The sequence shown here is derived from an EMBL/GenBank/DDBJ whole genome shotgun (WGS) entry which is preliminary data.</text>
</comment>